<dbReference type="RefSeq" id="XP_016225843.1">
    <property type="nucleotide sequence ID" value="XM_016366325.1"/>
</dbReference>
<dbReference type="PANTHER" id="PTHR43674">
    <property type="entry name" value="NITRILASE C965.09-RELATED"/>
    <property type="match status" value="1"/>
</dbReference>
<dbReference type="InterPro" id="IPR003010">
    <property type="entry name" value="C-N_Hydrolase"/>
</dbReference>
<dbReference type="VEuPathDB" id="FungiDB:PV10_02052"/>
<evidence type="ECO:0000256" key="1">
    <source>
        <dbReference type="ARBA" id="ARBA00022801"/>
    </source>
</evidence>
<name>A0A0D1ZK07_EXOME</name>
<dbReference type="HOGENOM" id="CLU_030130_0_0_1"/>
<protein>
    <recommendedName>
        <fullName evidence="2">CN hydrolase domain-containing protein</fullName>
    </recommendedName>
</protein>
<dbReference type="OrthoDB" id="412018at2759"/>
<keyword evidence="1" id="KW-0378">Hydrolase</keyword>
<dbReference type="Pfam" id="PF00795">
    <property type="entry name" value="CN_hydrolase"/>
    <property type="match status" value="1"/>
</dbReference>
<dbReference type="GO" id="GO:0016811">
    <property type="term" value="F:hydrolase activity, acting on carbon-nitrogen (but not peptide) bonds, in linear amides"/>
    <property type="evidence" value="ECO:0007669"/>
    <property type="project" value="TreeGrafter"/>
</dbReference>
<dbReference type="STRING" id="212818.A0A0D1ZK07"/>
<evidence type="ECO:0000259" key="2">
    <source>
        <dbReference type="PROSITE" id="PS50263"/>
    </source>
</evidence>
<dbReference type="SUPFAM" id="SSF56317">
    <property type="entry name" value="Carbon-nitrogen hydrolase"/>
    <property type="match status" value="1"/>
</dbReference>
<sequence length="360" mass="39722">MTSSQPSSRHLVVAAGQLGPVHVGDSRESVIERMCILLDEAASRKVKLVVFPELALTTFFPRYLLDDQELKSYFDVDDPTQGGIAQAPRVKRLFDHARSHAIDICVGYAERAVQPDGSHVDYNTSVYYSADAGKVVGKYRKVHLPGAVEPYTAAGAYQQLEKRYFRPGDLGFPAFRAPGLIDGALKKKDGVTDPAQSKLRGDPIIGILICNDRRWAEGWRVYGLQGTEIVCCGYNTTAFATKATGEMVDMSAEEAEAEVLLHHKLSCQGNSYMNACFSINVAKTGVEDGNPLVGGTIIVHPNGHIIQEAETKQDELVVAEIDLEDCRRGKEKTFAFEKHRRVEHYRMILDRAGAIEPELL</sequence>
<dbReference type="InterPro" id="IPR036526">
    <property type="entry name" value="C-N_Hydrolase_sf"/>
</dbReference>
<gene>
    <name evidence="3" type="ORF">PV10_02052</name>
</gene>
<dbReference type="OMA" id="AYQNGTW"/>
<dbReference type="PANTHER" id="PTHR43674:SF12">
    <property type="entry name" value="NITRILASE C965.09-RELATED"/>
    <property type="match status" value="1"/>
</dbReference>
<feature type="domain" description="CN hydrolase" evidence="2">
    <location>
        <begin position="11"/>
        <end position="323"/>
    </location>
</feature>
<dbReference type="GeneID" id="27319897"/>
<evidence type="ECO:0000313" key="3">
    <source>
        <dbReference type="EMBL" id="KIV94269.1"/>
    </source>
</evidence>
<dbReference type="EMBL" id="KN847521">
    <property type="protein sequence ID" value="KIV94269.1"/>
    <property type="molecule type" value="Genomic_DNA"/>
</dbReference>
<dbReference type="Gene3D" id="3.60.110.10">
    <property type="entry name" value="Carbon-nitrogen hydrolase"/>
    <property type="match status" value="1"/>
</dbReference>
<proteinExistence type="predicted"/>
<dbReference type="InterPro" id="IPR050345">
    <property type="entry name" value="Aliph_Amidase/BUP"/>
</dbReference>
<reference evidence="3 4" key="1">
    <citation type="submission" date="2015-01" db="EMBL/GenBank/DDBJ databases">
        <title>The Genome Sequence of Exophiala mesophila CBS40295.</title>
        <authorList>
            <consortium name="The Broad Institute Genomics Platform"/>
            <person name="Cuomo C."/>
            <person name="de Hoog S."/>
            <person name="Gorbushina A."/>
            <person name="Stielow B."/>
            <person name="Teixiera M."/>
            <person name="Abouelleil A."/>
            <person name="Chapman S.B."/>
            <person name="Priest M."/>
            <person name="Young S.K."/>
            <person name="Wortman J."/>
            <person name="Nusbaum C."/>
            <person name="Birren B."/>
        </authorList>
    </citation>
    <scope>NUCLEOTIDE SEQUENCE [LARGE SCALE GENOMIC DNA]</scope>
    <source>
        <strain evidence="3 4">CBS 40295</strain>
    </source>
</reference>
<dbReference type="AlphaFoldDB" id="A0A0D1ZK07"/>
<accession>A0A0D1ZK07</accession>
<keyword evidence="4" id="KW-1185">Reference proteome</keyword>
<evidence type="ECO:0000313" key="4">
    <source>
        <dbReference type="Proteomes" id="UP000054302"/>
    </source>
</evidence>
<dbReference type="PROSITE" id="PS50263">
    <property type="entry name" value="CN_HYDROLASE"/>
    <property type="match status" value="1"/>
</dbReference>
<organism evidence="3 4">
    <name type="scientific">Exophiala mesophila</name>
    <name type="common">Black yeast-like fungus</name>
    <dbReference type="NCBI Taxonomy" id="212818"/>
    <lineage>
        <taxon>Eukaryota</taxon>
        <taxon>Fungi</taxon>
        <taxon>Dikarya</taxon>
        <taxon>Ascomycota</taxon>
        <taxon>Pezizomycotina</taxon>
        <taxon>Eurotiomycetes</taxon>
        <taxon>Chaetothyriomycetidae</taxon>
        <taxon>Chaetothyriales</taxon>
        <taxon>Herpotrichiellaceae</taxon>
        <taxon>Exophiala</taxon>
    </lineage>
</organism>
<dbReference type="Proteomes" id="UP000054302">
    <property type="component" value="Unassembled WGS sequence"/>
</dbReference>